<feature type="region of interest" description="Disordered" evidence="1">
    <location>
        <begin position="20"/>
        <end position="53"/>
    </location>
</feature>
<organism evidence="2 3">
    <name type="scientific">Datura stramonium</name>
    <name type="common">Jimsonweed</name>
    <name type="synonym">Common thornapple</name>
    <dbReference type="NCBI Taxonomy" id="4076"/>
    <lineage>
        <taxon>Eukaryota</taxon>
        <taxon>Viridiplantae</taxon>
        <taxon>Streptophyta</taxon>
        <taxon>Embryophyta</taxon>
        <taxon>Tracheophyta</taxon>
        <taxon>Spermatophyta</taxon>
        <taxon>Magnoliopsida</taxon>
        <taxon>eudicotyledons</taxon>
        <taxon>Gunneridae</taxon>
        <taxon>Pentapetalae</taxon>
        <taxon>asterids</taxon>
        <taxon>lamiids</taxon>
        <taxon>Solanales</taxon>
        <taxon>Solanaceae</taxon>
        <taxon>Solanoideae</taxon>
        <taxon>Datureae</taxon>
        <taxon>Datura</taxon>
    </lineage>
</organism>
<proteinExistence type="predicted"/>
<dbReference type="Proteomes" id="UP000823775">
    <property type="component" value="Unassembled WGS sequence"/>
</dbReference>
<dbReference type="EMBL" id="JACEIK010000052">
    <property type="protein sequence ID" value="MCD7448101.1"/>
    <property type="molecule type" value="Genomic_DNA"/>
</dbReference>
<sequence>MSTPKPRPSLDRIFVQLKLDTRPEPHPDTQDTKPHPNSRLIPDPGIRVEIRDQ</sequence>
<comment type="caution">
    <text evidence="2">The sequence shown here is derived from an EMBL/GenBank/DDBJ whole genome shotgun (WGS) entry which is preliminary data.</text>
</comment>
<reference evidence="2 3" key="1">
    <citation type="journal article" date="2021" name="BMC Genomics">
        <title>Datura genome reveals duplications of psychoactive alkaloid biosynthetic genes and high mutation rate following tissue culture.</title>
        <authorList>
            <person name="Rajewski A."/>
            <person name="Carter-House D."/>
            <person name="Stajich J."/>
            <person name="Litt A."/>
        </authorList>
    </citation>
    <scope>NUCLEOTIDE SEQUENCE [LARGE SCALE GENOMIC DNA]</scope>
    <source>
        <strain evidence="2">AR-01</strain>
    </source>
</reference>
<protein>
    <submittedName>
        <fullName evidence="2">Uncharacterized protein</fullName>
    </submittedName>
</protein>
<feature type="compositionally biased region" description="Basic and acidic residues" evidence="1">
    <location>
        <begin position="20"/>
        <end position="34"/>
    </location>
</feature>
<name>A0ABS8RMT0_DATST</name>
<keyword evidence="3" id="KW-1185">Reference proteome</keyword>
<accession>A0ABS8RMT0</accession>
<feature type="non-terminal residue" evidence="2">
    <location>
        <position position="53"/>
    </location>
</feature>
<evidence type="ECO:0000313" key="3">
    <source>
        <dbReference type="Proteomes" id="UP000823775"/>
    </source>
</evidence>
<evidence type="ECO:0000256" key="1">
    <source>
        <dbReference type="SAM" id="MobiDB-lite"/>
    </source>
</evidence>
<evidence type="ECO:0000313" key="2">
    <source>
        <dbReference type="EMBL" id="MCD7448101.1"/>
    </source>
</evidence>
<gene>
    <name evidence="2" type="ORF">HAX54_038195</name>
</gene>